<comment type="caution">
    <text evidence="3">The sequence shown here is derived from an EMBL/GenBank/DDBJ whole genome shotgun (WGS) entry which is preliminary data.</text>
</comment>
<dbReference type="Pfam" id="PF12625">
    <property type="entry name" value="Arabinose_bd"/>
    <property type="match status" value="1"/>
</dbReference>
<accession>A0A3M2LJB5</accession>
<reference evidence="3 4" key="1">
    <citation type="submission" date="2018-10" db="EMBL/GenBank/DDBJ databases">
        <title>Isolation from cow dung.</title>
        <authorList>
            <person name="Ling L."/>
        </authorList>
    </citation>
    <scope>NUCLEOTIDE SEQUENCE [LARGE SCALE GENOMIC DNA]</scope>
    <source>
        <strain evidence="3 4">NEAU-LL90</strain>
    </source>
</reference>
<dbReference type="GO" id="GO:0000976">
    <property type="term" value="F:transcription cis-regulatory region binding"/>
    <property type="evidence" value="ECO:0007669"/>
    <property type="project" value="TreeGrafter"/>
</dbReference>
<dbReference type="Gene3D" id="1.10.10.60">
    <property type="entry name" value="Homeodomain-like"/>
    <property type="match status" value="1"/>
</dbReference>
<evidence type="ECO:0000313" key="4">
    <source>
        <dbReference type="Proteomes" id="UP000279275"/>
    </source>
</evidence>
<evidence type="ECO:0000313" key="3">
    <source>
        <dbReference type="EMBL" id="RMI34858.1"/>
    </source>
</evidence>
<dbReference type="GO" id="GO:0003700">
    <property type="term" value="F:DNA-binding transcription factor activity"/>
    <property type="evidence" value="ECO:0007669"/>
    <property type="project" value="TreeGrafter"/>
</dbReference>
<evidence type="ECO:0000256" key="1">
    <source>
        <dbReference type="ARBA" id="ARBA00023125"/>
    </source>
</evidence>
<proteinExistence type="predicted"/>
<dbReference type="Proteomes" id="UP000279275">
    <property type="component" value="Unassembled WGS sequence"/>
</dbReference>
<dbReference type="PANTHER" id="PTHR47894:SF1">
    <property type="entry name" value="HTH-TYPE TRANSCRIPTIONAL REGULATOR VQSM"/>
    <property type="match status" value="1"/>
</dbReference>
<gene>
    <name evidence="3" type="ORF">EBN03_00300</name>
</gene>
<organism evidence="3 4">
    <name type="scientific">Nocardia stercoris</name>
    <dbReference type="NCBI Taxonomy" id="2483361"/>
    <lineage>
        <taxon>Bacteria</taxon>
        <taxon>Bacillati</taxon>
        <taxon>Actinomycetota</taxon>
        <taxon>Actinomycetes</taxon>
        <taxon>Mycobacteriales</taxon>
        <taxon>Nocardiaceae</taxon>
        <taxon>Nocardia</taxon>
    </lineage>
</organism>
<sequence length="333" mass="36907">MSGVDAVDVVMLPRYVLAAAPLTEERRRELARQAGLADLPITDPTAMVPSDGYLKLWELVEHECGDPLLALRAAHTYYPGQLGLHDYLFTTAPTIGDGFRQLGRHIGALTTNFRFVPAEQTEQECSFDVVLLSGEGRSRELAIQSAVTRLFTRAQHATGRPVHPVRVGFRQRAPRRHDDFAELVGTRDVDFGTATDRVTFRNADLELPMRTADSALAEILAGYAASLPTRPVVTTWTARLHDVLVPMLGRESVGIDEVARRMHLSGRSLQRRLAEEGTTWREELARARRELHEGARRSTANTQQLASRLGYGDARSLRRAAARWAAADRDGPA</sequence>
<dbReference type="GO" id="GO:0005829">
    <property type="term" value="C:cytosol"/>
    <property type="evidence" value="ECO:0007669"/>
    <property type="project" value="TreeGrafter"/>
</dbReference>
<dbReference type="InterPro" id="IPR032687">
    <property type="entry name" value="AraC-type_N"/>
</dbReference>
<dbReference type="PANTHER" id="PTHR47894">
    <property type="entry name" value="HTH-TYPE TRANSCRIPTIONAL REGULATOR GADX"/>
    <property type="match status" value="1"/>
</dbReference>
<name>A0A3M2LJB5_9NOCA</name>
<keyword evidence="4" id="KW-1185">Reference proteome</keyword>
<evidence type="ECO:0000259" key="2">
    <source>
        <dbReference type="Pfam" id="PF12625"/>
    </source>
</evidence>
<protein>
    <submittedName>
        <fullName evidence="3">AraC family transcriptional regulator</fullName>
    </submittedName>
</protein>
<feature type="domain" description="HTH-type transcriptional regulator AraC-type N-terminal" evidence="2">
    <location>
        <begin position="28"/>
        <end position="209"/>
    </location>
</feature>
<dbReference type="EMBL" id="RFFH01000001">
    <property type="protein sequence ID" value="RMI34858.1"/>
    <property type="molecule type" value="Genomic_DNA"/>
</dbReference>
<dbReference type="AlphaFoldDB" id="A0A3M2LJB5"/>
<keyword evidence="1" id="KW-0238">DNA-binding</keyword>